<evidence type="ECO:0000313" key="9">
    <source>
        <dbReference type="Proteomes" id="UP000033038"/>
    </source>
</evidence>
<dbReference type="SUPFAM" id="SSF102114">
    <property type="entry name" value="Radical SAM enzymes"/>
    <property type="match status" value="1"/>
</dbReference>
<protein>
    <submittedName>
        <fullName evidence="8">Fe-S oxidoreductase</fullName>
    </submittedName>
</protein>
<evidence type="ECO:0000256" key="2">
    <source>
        <dbReference type="ARBA" id="ARBA00022485"/>
    </source>
</evidence>
<proteinExistence type="predicted"/>
<dbReference type="InterPro" id="IPR040084">
    <property type="entry name" value="GTPase_Obg"/>
</dbReference>
<dbReference type="GeneID" id="24821566"/>
<dbReference type="GO" id="GO:0046872">
    <property type="term" value="F:metal ion binding"/>
    <property type="evidence" value="ECO:0007669"/>
    <property type="project" value="UniProtKB-KW"/>
</dbReference>
<dbReference type="SFLD" id="SFLDS00029">
    <property type="entry name" value="Radical_SAM"/>
    <property type="match status" value="1"/>
</dbReference>
<keyword evidence="2" id="KW-0004">4Fe-4S</keyword>
<evidence type="ECO:0000256" key="4">
    <source>
        <dbReference type="ARBA" id="ARBA00022723"/>
    </source>
</evidence>
<dbReference type="InterPro" id="IPR058240">
    <property type="entry name" value="rSAM_sf"/>
</dbReference>
<evidence type="ECO:0000259" key="7">
    <source>
        <dbReference type="PROSITE" id="PS51918"/>
    </source>
</evidence>
<dbReference type="PANTHER" id="PTHR43787:SF11">
    <property type="entry name" value="UPF0026 PROTEIN SLR1464"/>
    <property type="match status" value="1"/>
</dbReference>
<keyword evidence="5" id="KW-0408">Iron</keyword>
<sequence length="326" mass="36921">MRSRIVYGPILSRRLGRSLGIDIIKNTGSKKNCNYDCIYCQLGHVELKIRSPEDVREAVTPEEVSESLQKVISNIEGLDYITFSGTCEPTLNLSLGEMIRNIRKISGVPICVITNSSLLGRGDVQNNLVEADLVVATFVSGNEETWRKIHRPAPGIDLKEIIEGLRKLAKAGTGKRLALEVMLLENEAGEPLNFTDEEIKELVKTIRYICPDEIEILTISRPPSEKWVRPVPEEKLKEIAKRFISEFGDRKVKLVLKEKKKKVKVLRTNVDEEVYALLLRRPCTFEQTCRSLNLDPENLSSVLEKLLGEGKIEIISSEVEKYYRAK</sequence>
<dbReference type="PATRIC" id="fig|1434109.4.peg.188"/>
<dbReference type="InterPro" id="IPR006638">
    <property type="entry name" value="Elp3/MiaA/NifB-like_rSAM"/>
</dbReference>
<dbReference type="InterPro" id="IPR007197">
    <property type="entry name" value="rSAM"/>
</dbReference>
<dbReference type="CDD" id="cd01335">
    <property type="entry name" value="Radical_SAM"/>
    <property type="match status" value="1"/>
</dbReference>
<evidence type="ECO:0000256" key="3">
    <source>
        <dbReference type="ARBA" id="ARBA00022691"/>
    </source>
</evidence>
<evidence type="ECO:0000256" key="1">
    <source>
        <dbReference type="ARBA" id="ARBA00001966"/>
    </source>
</evidence>
<keyword evidence="3" id="KW-0949">S-adenosyl-L-methionine</keyword>
<reference evidence="8 9" key="1">
    <citation type="submission" date="2014-07" db="EMBL/GenBank/DDBJ databases">
        <title>Methanogenic archaea and the global carbon cycle.</title>
        <authorList>
            <person name="Henriksen J.R."/>
            <person name="Luke J."/>
            <person name="Reinhart S."/>
            <person name="Benedict M.N."/>
            <person name="Youngblut N.D."/>
            <person name="Metcalf M.E."/>
            <person name="Whitaker R.J."/>
            <person name="Metcalf W.W."/>
        </authorList>
    </citation>
    <scope>NUCLEOTIDE SEQUENCE [LARGE SCALE GENOMIC DNA]</scope>
    <source>
        <strain evidence="8 9">Wiesmoor</strain>
    </source>
</reference>
<dbReference type="PANTHER" id="PTHR43787">
    <property type="entry name" value="FEMO COFACTOR BIOSYNTHESIS PROTEIN NIFB-RELATED"/>
    <property type="match status" value="1"/>
</dbReference>
<feature type="domain" description="Radical SAM core" evidence="7">
    <location>
        <begin position="14"/>
        <end position="253"/>
    </location>
</feature>
<evidence type="ECO:0000313" key="8">
    <source>
        <dbReference type="EMBL" id="AKB49426.1"/>
    </source>
</evidence>
<organism evidence="8 9">
    <name type="scientific">Methanosarcina barkeri str. Wiesmoor</name>
    <dbReference type="NCBI Taxonomy" id="1434109"/>
    <lineage>
        <taxon>Archaea</taxon>
        <taxon>Methanobacteriati</taxon>
        <taxon>Methanobacteriota</taxon>
        <taxon>Stenosarchaea group</taxon>
        <taxon>Methanomicrobia</taxon>
        <taxon>Methanosarcinales</taxon>
        <taxon>Methanosarcinaceae</taxon>
        <taxon>Methanosarcina</taxon>
    </lineage>
</organism>
<keyword evidence="6" id="KW-0411">Iron-sulfur</keyword>
<dbReference type="Proteomes" id="UP000033038">
    <property type="component" value="Chromosome"/>
</dbReference>
<dbReference type="InterPro" id="IPR013785">
    <property type="entry name" value="Aldolase_TIM"/>
</dbReference>
<dbReference type="GO" id="GO:0003824">
    <property type="term" value="F:catalytic activity"/>
    <property type="evidence" value="ECO:0007669"/>
    <property type="project" value="InterPro"/>
</dbReference>
<dbReference type="GO" id="GO:0051539">
    <property type="term" value="F:4 iron, 4 sulfur cluster binding"/>
    <property type="evidence" value="ECO:0007669"/>
    <property type="project" value="UniProtKB-KW"/>
</dbReference>
<dbReference type="SMART" id="SM00729">
    <property type="entry name" value="Elp3"/>
    <property type="match status" value="1"/>
</dbReference>
<dbReference type="KEGG" id="mbw:MSBRW_0173"/>
<keyword evidence="4" id="KW-0479">Metal-binding</keyword>
<dbReference type="SFLD" id="SFLDG01083">
    <property type="entry name" value="Uncharacterised_Radical_SAM_Su"/>
    <property type="match status" value="1"/>
</dbReference>
<dbReference type="RefSeq" id="WP_011305855.1">
    <property type="nucleotide sequence ID" value="NZ_CP009526.1"/>
</dbReference>
<comment type="cofactor">
    <cofactor evidence="1">
        <name>[4Fe-4S] cluster</name>
        <dbReference type="ChEBI" id="CHEBI:49883"/>
    </cofactor>
</comment>
<accession>A0A0E3LKF4</accession>
<evidence type="ECO:0000256" key="5">
    <source>
        <dbReference type="ARBA" id="ARBA00023004"/>
    </source>
</evidence>
<dbReference type="Gene3D" id="3.20.20.70">
    <property type="entry name" value="Aldolase class I"/>
    <property type="match status" value="1"/>
</dbReference>
<dbReference type="Pfam" id="PF04055">
    <property type="entry name" value="Radical_SAM"/>
    <property type="match status" value="1"/>
</dbReference>
<dbReference type="PROSITE" id="PS51918">
    <property type="entry name" value="RADICAL_SAM"/>
    <property type="match status" value="1"/>
</dbReference>
<dbReference type="AlphaFoldDB" id="A0A0E3LKF4"/>
<gene>
    <name evidence="8" type="ORF">MSBRW_0173</name>
</gene>
<evidence type="ECO:0000256" key="6">
    <source>
        <dbReference type="ARBA" id="ARBA00023014"/>
    </source>
</evidence>
<dbReference type="EMBL" id="CP009526">
    <property type="protein sequence ID" value="AKB49426.1"/>
    <property type="molecule type" value="Genomic_DNA"/>
</dbReference>
<dbReference type="HOGENOM" id="CLU_058377_0_0_2"/>
<name>A0A0E3LKF4_METBA</name>